<dbReference type="Pfam" id="PF01321">
    <property type="entry name" value="Creatinase_N"/>
    <property type="match status" value="1"/>
</dbReference>
<dbReference type="InterPro" id="IPR050659">
    <property type="entry name" value="Peptidase_M24B"/>
</dbReference>
<evidence type="ECO:0000256" key="2">
    <source>
        <dbReference type="SAM" id="Phobius"/>
    </source>
</evidence>
<sequence>MDAERRKADADAEAAWQKNSVEAASWTEDLQKAEAEPLVKKSKKQEELSVLYQSVRNTAQFRERVINIFQWAADSTSMKEINSSLLPTGDSLIYRKLSWKVCIRNAFIQLICSIALIFSLGLIYAIITYLIVRLANPFGGVNSHLSSTSLTTCSWQTLQSHVSLLDVPAISRKEFLSRQAKLAAALEKAGVDAFIAEPSASTSYYANISSSFELSERPFLVLISKDGQFSYLVPKFELGRIAGLEMVYESKNVYEWKEEEVPYKVLKRETGFKKVMLDEHVRYMIAAGLEEAGVEVVGMSKEVQQLRAVKTEGELAILRGINEFTLELVRSLQKCIKIGMTQEAVFDAAEALFTRAGVGAGYWAIVLFGEQAANPHGGSLGKTLGAEEFVLIDIGSKLHDYGSDVTRTILPSDATITAYLLAVWHIVHASQSAAIARMKVNETCSDVDAASRAVITNAGAGEFFTHRLGHGLGLEMHEHPYLNGANAEKLKAGEVVTNEPGIYVTTEQAKKLGRDVGFGVRLEDAILVTEDGGVPLTGSRAKSPYEP</sequence>
<feature type="transmembrane region" description="Helical" evidence="2">
    <location>
        <begin position="106"/>
        <end position="132"/>
    </location>
</feature>
<feature type="domain" description="Creatinase N-terminal" evidence="4">
    <location>
        <begin position="178"/>
        <end position="309"/>
    </location>
</feature>
<keyword evidence="2" id="KW-1133">Transmembrane helix</keyword>
<dbReference type="InterPro" id="IPR029149">
    <property type="entry name" value="Creatin/AminoP/Spt16_N"/>
</dbReference>
<dbReference type="Gene3D" id="3.40.350.10">
    <property type="entry name" value="Creatinase/prolidase N-terminal domain"/>
    <property type="match status" value="1"/>
</dbReference>
<evidence type="ECO:0000313" key="6">
    <source>
        <dbReference type="Proteomes" id="UP000315522"/>
    </source>
</evidence>
<dbReference type="EMBL" id="QGML01003856">
    <property type="protein sequence ID" value="TVY86275.1"/>
    <property type="molecule type" value="Genomic_DNA"/>
</dbReference>
<feature type="domain" description="Peptidase M24" evidence="3">
    <location>
        <begin position="322"/>
        <end position="530"/>
    </location>
</feature>
<organism evidence="5 6">
    <name type="scientific">Lachnellula willkommii</name>
    <dbReference type="NCBI Taxonomy" id="215461"/>
    <lineage>
        <taxon>Eukaryota</taxon>
        <taxon>Fungi</taxon>
        <taxon>Dikarya</taxon>
        <taxon>Ascomycota</taxon>
        <taxon>Pezizomycotina</taxon>
        <taxon>Leotiomycetes</taxon>
        <taxon>Helotiales</taxon>
        <taxon>Lachnaceae</taxon>
        <taxon>Lachnellula</taxon>
    </lineage>
</organism>
<accession>A0A559M001</accession>
<dbReference type="Proteomes" id="UP000315522">
    <property type="component" value="Unassembled WGS sequence"/>
</dbReference>
<proteinExistence type="predicted"/>
<gene>
    <name evidence="5" type="ORF">LAWI1_G008035</name>
</gene>
<dbReference type="InterPro" id="IPR036005">
    <property type="entry name" value="Creatinase/aminopeptidase-like"/>
</dbReference>
<evidence type="ECO:0000256" key="1">
    <source>
        <dbReference type="ARBA" id="ARBA00020658"/>
    </source>
</evidence>
<dbReference type="SUPFAM" id="SSF53092">
    <property type="entry name" value="Creatinase/prolidase N-terminal domain"/>
    <property type="match status" value="1"/>
</dbReference>
<dbReference type="InterPro" id="IPR000994">
    <property type="entry name" value="Pept_M24"/>
</dbReference>
<reference evidence="5 6" key="1">
    <citation type="submission" date="2018-05" db="EMBL/GenBank/DDBJ databases">
        <title>Genome sequencing and assembly of the regulated plant pathogen Lachnellula willkommii and related sister species for the development of diagnostic species identification markers.</title>
        <authorList>
            <person name="Giroux E."/>
            <person name="Bilodeau G."/>
        </authorList>
    </citation>
    <scope>NUCLEOTIDE SEQUENCE [LARGE SCALE GENOMIC DNA]</scope>
    <source>
        <strain evidence="5 6">CBS 172.35</strain>
    </source>
</reference>
<keyword evidence="2" id="KW-0812">Transmembrane</keyword>
<evidence type="ECO:0000313" key="5">
    <source>
        <dbReference type="EMBL" id="TVY86275.1"/>
    </source>
</evidence>
<evidence type="ECO:0000259" key="4">
    <source>
        <dbReference type="Pfam" id="PF01321"/>
    </source>
</evidence>
<comment type="caution">
    <text evidence="5">The sequence shown here is derived from an EMBL/GenBank/DDBJ whole genome shotgun (WGS) entry which is preliminary data.</text>
</comment>
<dbReference type="PANTHER" id="PTHR46112">
    <property type="entry name" value="AMINOPEPTIDASE"/>
    <property type="match status" value="1"/>
</dbReference>
<dbReference type="AlphaFoldDB" id="A0A559M001"/>
<protein>
    <recommendedName>
        <fullName evidence="1">Probable Xaa-Pro aminopeptidase P</fullName>
    </recommendedName>
</protein>
<dbReference type="Pfam" id="PF00557">
    <property type="entry name" value="Peptidase_M24"/>
    <property type="match status" value="1"/>
</dbReference>
<dbReference type="InterPro" id="IPR000587">
    <property type="entry name" value="Creatinase_N"/>
</dbReference>
<dbReference type="SUPFAM" id="SSF55920">
    <property type="entry name" value="Creatinase/aminopeptidase"/>
    <property type="match status" value="1"/>
</dbReference>
<name>A0A559M001_9HELO</name>
<keyword evidence="6" id="KW-1185">Reference proteome</keyword>
<evidence type="ECO:0000259" key="3">
    <source>
        <dbReference type="Pfam" id="PF00557"/>
    </source>
</evidence>
<dbReference type="Gene3D" id="3.90.230.10">
    <property type="entry name" value="Creatinase/methionine aminopeptidase superfamily"/>
    <property type="match status" value="1"/>
</dbReference>
<dbReference type="PANTHER" id="PTHR46112:SF2">
    <property type="entry name" value="XAA-PRO AMINOPEPTIDASE P-RELATED"/>
    <property type="match status" value="1"/>
</dbReference>
<keyword evidence="2" id="KW-0472">Membrane</keyword>